<feature type="domain" description="TNase-like" evidence="5">
    <location>
        <begin position="16"/>
        <end position="138"/>
    </location>
</feature>
<evidence type="ECO:0000313" key="7">
    <source>
        <dbReference type="Proteomes" id="UP000553459"/>
    </source>
</evidence>
<evidence type="ECO:0000256" key="4">
    <source>
        <dbReference type="SAM" id="SignalP"/>
    </source>
</evidence>
<organism evidence="6 7">
    <name type="scientific">Elizabethkingia argenteiflava</name>
    <dbReference type="NCBI Taxonomy" id="2681556"/>
    <lineage>
        <taxon>Bacteria</taxon>
        <taxon>Pseudomonadati</taxon>
        <taxon>Bacteroidota</taxon>
        <taxon>Flavobacteriia</taxon>
        <taxon>Flavobacteriales</taxon>
        <taxon>Weeksellaceae</taxon>
        <taxon>Elizabethkingia</taxon>
    </lineage>
</organism>
<dbReference type="RefSeq" id="WP_166519903.1">
    <property type="nucleotide sequence ID" value="NZ_JAAABJ010000589.1"/>
</dbReference>
<dbReference type="GO" id="GO:0004519">
    <property type="term" value="F:endonuclease activity"/>
    <property type="evidence" value="ECO:0007669"/>
    <property type="project" value="UniProtKB-KW"/>
</dbReference>
<dbReference type="InterPro" id="IPR002071">
    <property type="entry name" value="Thermonucl_AS"/>
</dbReference>
<dbReference type="PROSITE" id="PS01123">
    <property type="entry name" value="TNASE_1"/>
    <property type="match status" value="1"/>
</dbReference>
<evidence type="ECO:0000256" key="2">
    <source>
        <dbReference type="ARBA" id="ARBA00022759"/>
    </source>
</evidence>
<keyword evidence="7" id="KW-1185">Reference proteome</keyword>
<gene>
    <name evidence="6" type="ORF">GNY06_09695</name>
</gene>
<dbReference type="Pfam" id="PF00565">
    <property type="entry name" value="SNase"/>
    <property type="match status" value="1"/>
</dbReference>
<dbReference type="PROSITE" id="PS50830">
    <property type="entry name" value="TNASE_3"/>
    <property type="match status" value="1"/>
</dbReference>
<evidence type="ECO:0000259" key="5">
    <source>
        <dbReference type="PROSITE" id="PS50830"/>
    </source>
</evidence>
<sequence length="160" mass="18206">MKKMLFLLGFPSMLVAQTLGTVVRVKDGDTVVVLLRGKTQKTLRLAEVDCPEKGQAFGKNAKNFTASQVFGKEVTYVQTEKDRYGRIVAKIYYDQGKYLSAELIRAGLGWWYSAYSTDLSLAALQWRAKKQKLGLWQDTNALAPWEYRKQKRNSSIKKSD</sequence>
<name>A0A845PXS2_9FLAO</name>
<evidence type="ECO:0000256" key="1">
    <source>
        <dbReference type="ARBA" id="ARBA00022722"/>
    </source>
</evidence>
<accession>A0A845PXS2</accession>
<dbReference type="PANTHER" id="PTHR12302:SF3">
    <property type="entry name" value="SERINE_THREONINE-PROTEIN KINASE 31"/>
    <property type="match status" value="1"/>
</dbReference>
<keyword evidence="3" id="KW-0378">Hydrolase</keyword>
<dbReference type="EMBL" id="JAAABJ010000589">
    <property type="protein sequence ID" value="NAW51636.1"/>
    <property type="molecule type" value="Genomic_DNA"/>
</dbReference>
<dbReference type="GO" id="GO:0003676">
    <property type="term" value="F:nucleic acid binding"/>
    <property type="evidence" value="ECO:0007669"/>
    <property type="project" value="InterPro"/>
</dbReference>
<comment type="caution">
    <text evidence="6">The sequence shown here is derived from an EMBL/GenBank/DDBJ whole genome shotgun (WGS) entry which is preliminary data.</text>
</comment>
<keyword evidence="4" id="KW-0732">Signal</keyword>
<dbReference type="SUPFAM" id="SSF50199">
    <property type="entry name" value="Staphylococcal nuclease"/>
    <property type="match status" value="1"/>
</dbReference>
<feature type="chain" id="PRO_5032559787" evidence="4">
    <location>
        <begin position="17"/>
        <end position="160"/>
    </location>
</feature>
<dbReference type="PROSITE" id="PS01284">
    <property type="entry name" value="TNASE_2"/>
    <property type="match status" value="1"/>
</dbReference>
<dbReference type="InterPro" id="IPR035437">
    <property type="entry name" value="SNase_OB-fold_sf"/>
</dbReference>
<evidence type="ECO:0000256" key="3">
    <source>
        <dbReference type="ARBA" id="ARBA00022801"/>
    </source>
</evidence>
<evidence type="ECO:0000313" key="6">
    <source>
        <dbReference type="EMBL" id="NAW51636.1"/>
    </source>
</evidence>
<reference evidence="6 7" key="1">
    <citation type="submission" date="2019-11" db="EMBL/GenBank/DDBJ databases">
        <title>Characterization of Elizabethkingia argenteiflava sp. nov., isolated from inner surface of Soybean Pods.</title>
        <authorList>
            <person name="Mo S."/>
        </authorList>
    </citation>
    <scope>NUCLEOTIDE SEQUENCE [LARGE SCALE GENOMIC DNA]</scope>
    <source>
        <strain evidence="6 7">YB22</strain>
    </source>
</reference>
<dbReference type="AlphaFoldDB" id="A0A845PXS2"/>
<keyword evidence="1" id="KW-0540">Nuclease</keyword>
<proteinExistence type="predicted"/>
<dbReference type="PANTHER" id="PTHR12302">
    <property type="entry name" value="EBNA2 BINDING PROTEIN P100"/>
    <property type="match status" value="1"/>
</dbReference>
<feature type="signal peptide" evidence="4">
    <location>
        <begin position="1"/>
        <end position="16"/>
    </location>
</feature>
<dbReference type="InterPro" id="IPR016071">
    <property type="entry name" value="Staphylococal_nuclease_OB-fold"/>
</dbReference>
<dbReference type="SMART" id="SM00318">
    <property type="entry name" value="SNc"/>
    <property type="match status" value="1"/>
</dbReference>
<dbReference type="Gene3D" id="2.40.50.90">
    <property type="match status" value="1"/>
</dbReference>
<dbReference type="GO" id="GO:0016787">
    <property type="term" value="F:hydrolase activity"/>
    <property type="evidence" value="ECO:0007669"/>
    <property type="project" value="UniProtKB-KW"/>
</dbReference>
<dbReference type="Proteomes" id="UP000553459">
    <property type="component" value="Unassembled WGS sequence"/>
</dbReference>
<protein>
    <submittedName>
        <fullName evidence="6">Nuclease</fullName>
    </submittedName>
</protein>
<keyword evidence="2" id="KW-0255">Endonuclease</keyword>